<proteinExistence type="predicted"/>
<reference evidence="1 2" key="1">
    <citation type="submission" date="2020-02" db="EMBL/GenBank/DDBJ databases">
        <authorList>
            <person name="Zheng R.K."/>
            <person name="Sun C.M."/>
        </authorList>
    </citation>
    <scope>NUCLEOTIDE SEQUENCE [LARGE SCALE GENOMIC DNA]</scope>
    <source>
        <strain evidence="2">rifampicinis</strain>
    </source>
</reference>
<dbReference type="KEGG" id="pmet:G4Y79_18835"/>
<organism evidence="1 2">
    <name type="scientific">Phototrophicus methaneseepsis</name>
    <dbReference type="NCBI Taxonomy" id="2710758"/>
    <lineage>
        <taxon>Bacteria</taxon>
        <taxon>Bacillati</taxon>
        <taxon>Chloroflexota</taxon>
        <taxon>Candidatus Thermofontia</taxon>
        <taxon>Phototrophicales</taxon>
        <taxon>Phototrophicaceae</taxon>
        <taxon>Phototrophicus</taxon>
    </lineage>
</organism>
<evidence type="ECO:0000313" key="1">
    <source>
        <dbReference type="EMBL" id="QPC81728.1"/>
    </source>
</evidence>
<sequence>MMTSIQQPSQQWEIAACKIVAIAEDGLWSSGGECALAYLLERGLTVHTIRSARLGYVSGRIGERRDIAGLDVPCGMIIPWFAADMLWAVSVRQDEHPRHVQIAGGSKEGLYNADSLRHNLIALICDCEVGVLLIQQEAGDLVAPVTLRSATARLTARWYGKLMGQRQILIANGQGMAGQRGTRDLLKFSPRLKQLRLPEGKTIPDFLLNGGDIHAWISEALQEMQPEVNRNVY</sequence>
<name>A0A7S8E7H9_9CHLR</name>
<dbReference type="EMBL" id="CP062983">
    <property type="protein sequence ID" value="QPC81728.1"/>
    <property type="molecule type" value="Genomic_DNA"/>
</dbReference>
<evidence type="ECO:0000313" key="2">
    <source>
        <dbReference type="Proteomes" id="UP000594468"/>
    </source>
</evidence>
<dbReference type="RefSeq" id="WP_195169799.1">
    <property type="nucleotide sequence ID" value="NZ_CP062983.1"/>
</dbReference>
<dbReference type="Proteomes" id="UP000594468">
    <property type="component" value="Chromosome"/>
</dbReference>
<keyword evidence="2" id="KW-1185">Reference proteome</keyword>
<dbReference type="AlphaFoldDB" id="A0A7S8E7H9"/>
<protein>
    <submittedName>
        <fullName evidence="1">Uncharacterized protein</fullName>
    </submittedName>
</protein>
<accession>A0A7S8E7H9</accession>
<gene>
    <name evidence="1" type="ORF">G4Y79_18835</name>
</gene>